<evidence type="ECO:0000256" key="3">
    <source>
        <dbReference type="ARBA" id="ARBA00023163"/>
    </source>
</evidence>
<dbReference type="Pfam" id="PF09339">
    <property type="entry name" value="HTH_IclR"/>
    <property type="match status" value="1"/>
</dbReference>
<feature type="region of interest" description="Disordered" evidence="4">
    <location>
        <begin position="1"/>
        <end position="24"/>
    </location>
</feature>
<dbReference type="GO" id="GO:0045892">
    <property type="term" value="P:negative regulation of DNA-templated transcription"/>
    <property type="evidence" value="ECO:0007669"/>
    <property type="project" value="TreeGrafter"/>
</dbReference>
<dbReference type="InterPro" id="IPR036388">
    <property type="entry name" value="WH-like_DNA-bd_sf"/>
</dbReference>
<dbReference type="GO" id="GO:0003677">
    <property type="term" value="F:DNA binding"/>
    <property type="evidence" value="ECO:0007669"/>
    <property type="project" value="UniProtKB-KW"/>
</dbReference>
<dbReference type="PROSITE" id="PS51077">
    <property type="entry name" value="HTH_ICLR"/>
    <property type="match status" value="1"/>
</dbReference>
<evidence type="ECO:0000313" key="7">
    <source>
        <dbReference type="EMBL" id="CAA2110133.1"/>
    </source>
</evidence>
<evidence type="ECO:0000259" key="6">
    <source>
        <dbReference type="PROSITE" id="PS51078"/>
    </source>
</evidence>
<keyword evidence="1" id="KW-0805">Transcription regulation</keyword>
<dbReference type="Gene3D" id="1.10.10.10">
    <property type="entry name" value="Winged helix-like DNA-binding domain superfamily/Winged helix DNA-binding domain"/>
    <property type="match status" value="1"/>
</dbReference>
<keyword evidence="2" id="KW-0238">DNA-binding</keyword>
<evidence type="ECO:0000256" key="1">
    <source>
        <dbReference type="ARBA" id="ARBA00023015"/>
    </source>
</evidence>
<accession>A0A679JV44</accession>
<dbReference type="InterPro" id="IPR036390">
    <property type="entry name" value="WH_DNA-bd_sf"/>
</dbReference>
<dbReference type="RefSeq" id="WP_339094447.1">
    <property type="nucleotide sequence ID" value="NZ_LR743508.1"/>
</dbReference>
<dbReference type="EMBL" id="LR743508">
    <property type="protein sequence ID" value="CAA2110133.1"/>
    <property type="molecule type" value="Genomic_DNA"/>
</dbReference>
<dbReference type="PROSITE" id="PS51078">
    <property type="entry name" value="ICLR_ED"/>
    <property type="match status" value="1"/>
</dbReference>
<gene>
    <name evidence="7" type="primary">pcaU_2</name>
    <name evidence="7" type="ORF">VVAX_06402</name>
</gene>
<proteinExistence type="predicted"/>
<dbReference type="PANTHER" id="PTHR30136:SF34">
    <property type="entry name" value="TRANSCRIPTIONAL REGULATOR"/>
    <property type="match status" value="1"/>
</dbReference>
<dbReference type="GO" id="GO:0003700">
    <property type="term" value="F:DNA-binding transcription factor activity"/>
    <property type="evidence" value="ECO:0007669"/>
    <property type="project" value="TreeGrafter"/>
</dbReference>
<dbReference type="PANTHER" id="PTHR30136">
    <property type="entry name" value="HELIX-TURN-HELIX TRANSCRIPTIONAL REGULATOR, ICLR FAMILY"/>
    <property type="match status" value="1"/>
</dbReference>
<dbReference type="SMART" id="SM00346">
    <property type="entry name" value="HTH_ICLR"/>
    <property type="match status" value="1"/>
</dbReference>
<dbReference type="InterPro" id="IPR029016">
    <property type="entry name" value="GAF-like_dom_sf"/>
</dbReference>
<dbReference type="InterPro" id="IPR005471">
    <property type="entry name" value="Tscrpt_reg_IclR_N"/>
</dbReference>
<protein>
    <submittedName>
        <fullName evidence="7">Pca operon regulatory protein</fullName>
    </submittedName>
</protein>
<keyword evidence="3" id="KW-0804">Transcription</keyword>
<dbReference type="AlphaFoldDB" id="A0A679JV44"/>
<dbReference type="InterPro" id="IPR014757">
    <property type="entry name" value="Tscrpt_reg_IclR_C"/>
</dbReference>
<evidence type="ECO:0000256" key="4">
    <source>
        <dbReference type="SAM" id="MobiDB-lite"/>
    </source>
</evidence>
<feature type="domain" description="HTH iclR-type" evidence="5">
    <location>
        <begin position="29"/>
        <end position="96"/>
    </location>
</feature>
<dbReference type="SUPFAM" id="SSF55781">
    <property type="entry name" value="GAF domain-like"/>
    <property type="match status" value="1"/>
</dbReference>
<sequence length="272" mass="30075">MSTTPKDHLRDSQRDDAAPPPGLDKRDWIAGLERGVSIIEAFDDANPRLTASQAGQRTNMTRTAARRYLLTLQHMGYVASDGKLFWLTPRVLRLGRSYLESARLPRVVQPFLQRVAAGTNEIAYLSVMDGDEVVYIARNGPNRSMSTGYVLGARVPAQVTASGMLMLALRSDAELGEWLATRQLTVFTSHTIASMERMKLELARIRAQGWALSEQQLDLNSRGIAVPLRDRHGTLVGALNITMPMGHESSEDAVARVLPVLRETAQAMRNLI</sequence>
<organism evidence="7">
    <name type="scientific">Variovorax paradoxus</name>
    <dbReference type="NCBI Taxonomy" id="34073"/>
    <lineage>
        <taxon>Bacteria</taxon>
        <taxon>Pseudomonadati</taxon>
        <taxon>Pseudomonadota</taxon>
        <taxon>Betaproteobacteria</taxon>
        <taxon>Burkholderiales</taxon>
        <taxon>Comamonadaceae</taxon>
        <taxon>Variovorax</taxon>
    </lineage>
</organism>
<name>A0A679JV44_VARPD</name>
<feature type="domain" description="IclR-ED" evidence="6">
    <location>
        <begin position="90"/>
        <end position="272"/>
    </location>
</feature>
<dbReference type="SUPFAM" id="SSF46785">
    <property type="entry name" value="Winged helix' DNA-binding domain"/>
    <property type="match status" value="1"/>
</dbReference>
<dbReference type="Gene3D" id="3.30.450.40">
    <property type="match status" value="1"/>
</dbReference>
<evidence type="ECO:0000259" key="5">
    <source>
        <dbReference type="PROSITE" id="PS51077"/>
    </source>
</evidence>
<reference evidence="7" key="1">
    <citation type="submission" date="2019-12" db="EMBL/GenBank/DDBJ databases">
        <authorList>
            <person name="Cremers G."/>
        </authorList>
    </citation>
    <scope>NUCLEOTIDE SEQUENCE</scope>
    <source>
        <strain evidence="7">Vvax</strain>
    </source>
</reference>
<dbReference type="Pfam" id="PF01614">
    <property type="entry name" value="IclR_C"/>
    <property type="match status" value="1"/>
</dbReference>
<dbReference type="InterPro" id="IPR050707">
    <property type="entry name" value="HTH_MetabolicPath_Reg"/>
</dbReference>
<evidence type="ECO:0000256" key="2">
    <source>
        <dbReference type="ARBA" id="ARBA00023125"/>
    </source>
</evidence>